<reference evidence="1 2" key="2">
    <citation type="journal article" date="2019" name="G3 (Bethesda)">
        <title>Hybrid Assembly of the Genome of the Entomopathogenic Nematode Steinernema carpocapsae Identifies the X-Chromosome.</title>
        <authorList>
            <person name="Serra L."/>
            <person name="Macchietto M."/>
            <person name="Macias-Munoz A."/>
            <person name="McGill C.J."/>
            <person name="Rodriguez I.M."/>
            <person name="Rodriguez B."/>
            <person name="Murad R."/>
            <person name="Mortazavi A."/>
        </authorList>
    </citation>
    <scope>NUCLEOTIDE SEQUENCE [LARGE SCALE GENOMIC DNA]</scope>
    <source>
        <strain evidence="1 2">ALL</strain>
    </source>
</reference>
<evidence type="ECO:0000313" key="1">
    <source>
        <dbReference type="EMBL" id="TKR64642.1"/>
    </source>
</evidence>
<proteinExistence type="predicted"/>
<keyword evidence="2" id="KW-1185">Reference proteome</keyword>
<dbReference type="AlphaFoldDB" id="A0A4U5M734"/>
<accession>A0A4U5M734</accession>
<reference evidence="1 2" key="1">
    <citation type="journal article" date="2015" name="Genome Biol.">
        <title>Comparative genomics of Steinernema reveals deeply conserved gene regulatory networks.</title>
        <authorList>
            <person name="Dillman A.R."/>
            <person name="Macchietto M."/>
            <person name="Porter C.F."/>
            <person name="Rogers A."/>
            <person name="Williams B."/>
            <person name="Antoshechkin I."/>
            <person name="Lee M.M."/>
            <person name="Goodwin Z."/>
            <person name="Lu X."/>
            <person name="Lewis E.E."/>
            <person name="Goodrich-Blair H."/>
            <person name="Stock S.P."/>
            <person name="Adams B.J."/>
            <person name="Sternberg P.W."/>
            <person name="Mortazavi A."/>
        </authorList>
    </citation>
    <scope>NUCLEOTIDE SEQUENCE [LARGE SCALE GENOMIC DNA]</scope>
    <source>
        <strain evidence="1 2">ALL</strain>
    </source>
</reference>
<evidence type="ECO:0000313" key="2">
    <source>
        <dbReference type="Proteomes" id="UP000298663"/>
    </source>
</evidence>
<dbReference type="Proteomes" id="UP000298663">
    <property type="component" value="Unassembled WGS sequence"/>
</dbReference>
<organism evidence="1 2">
    <name type="scientific">Steinernema carpocapsae</name>
    <name type="common">Entomopathogenic nematode</name>
    <dbReference type="NCBI Taxonomy" id="34508"/>
    <lineage>
        <taxon>Eukaryota</taxon>
        <taxon>Metazoa</taxon>
        <taxon>Ecdysozoa</taxon>
        <taxon>Nematoda</taxon>
        <taxon>Chromadorea</taxon>
        <taxon>Rhabditida</taxon>
        <taxon>Tylenchina</taxon>
        <taxon>Panagrolaimomorpha</taxon>
        <taxon>Strongyloidoidea</taxon>
        <taxon>Steinernematidae</taxon>
        <taxon>Steinernema</taxon>
    </lineage>
</organism>
<protein>
    <submittedName>
        <fullName evidence="1">Uncharacterized protein</fullName>
    </submittedName>
</protein>
<name>A0A4U5M734_STECR</name>
<gene>
    <name evidence="1" type="ORF">L596_025139</name>
</gene>
<comment type="caution">
    <text evidence="1">The sequence shown here is derived from an EMBL/GenBank/DDBJ whole genome shotgun (WGS) entry which is preliminary data.</text>
</comment>
<dbReference type="EMBL" id="AZBU02000009">
    <property type="protein sequence ID" value="TKR64642.1"/>
    <property type="molecule type" value="Genomic_DNA"/>
</dbReference>
<sequence length="288" mass="33634">MDNLPFAFSNSVCGLASKEALQELPKSASDNWAFNGQHHRDNRRYFCFEMFKKSAEFGWFIKLQGVNRLKTLDRFSELSPNLDRISRIHFLAKEPEQSENQVERFQLATVLKLLSSYTLPECAVLLESEEIQESLLEEDHLFPTINDITLTYCGEKSEQLLASFSHAQYWCLSRWPQEAALSLEKVMFQKDLRKFKVYGTCKFGFNLAKYFIDRHIESSTSCNFRFANASQHFSVEEISNYRPECQLGSRLTLSFRCKNRDYVYFLKKCDNSILRVSLDAYCFLGRLL</sequence>